<feature type="compositionally biased region" description="Basic and acidic residues" evidence="1">
    <location>
        <begin position="83"/>
        <end position="98"/>
    </location>
</feature>
<protein>
    <submittedName>
        <fullName evidence="2">Uncharacterized protein</fullName>
    </submittedName>
</protein>
<keyword evidence="3" id="KW-1185">Reference proteome</keyword>
<feature type="region of interest" description="Disordered" evidence="1">
    <location>
        <begin position="71"/>
        <end position="106"/>
    </location>
</feature>
<dbReference type="STRING" id="48269.A0A183N7T0"/>
<dbReference type="AlphaFoldDB" id="A0A183N7T0"/>
<evidence type="ECO:0000313" key="2">
    <source>
        <dbReference type="EMBL" id="VDP50952.1"/>
    </source>
</evidence>
<dbReference type="Proteomes" id="UP000277204">
    <property type="component" value="Unassembled WGS sequence"/>
</dbReference>
<evidence type="ECO:0000313" key="3">
    <source>
        <dbReference type="Proteomes" id="UP000277204"/>
    </source>
</evidence>
<dbReference type="EMBL" id="UZAI01020336">
    <property type="protein sequence ID" value="VDP50952.1"/>
    <property type="molecule type" value="Genomic_DNA"/>
</dbReference>
<sequence length="166" mass="19796">MKLKLNKHWTAGKIAVERFNTYFLRHTDKLNQLKITLNNRFQALQDLLKEKETTMEEKWKGTKEALTPTYQEALSRKKHRRKEWISMETQDKTQERTNKKAAINNSRTKAEKIKTQAEYTEANKQLKRSIKTDKQKYVEELATTVEETSRGNMKQRYDITKKLSEK</sequence>
<gene>
    <name evidence="2" type="ORF">SMRZ_LOCUS24355</name>
</gene>
<name>A0A183N7T0_9TREM</name>
<proteinExistence type="predicted"/>
<accession>A0A183N7T0</accession>
<reference evidence="2 3" key="1">
    <citation type="submission" date="2018-11" db="EMBL/GenBank/DDBJ databases">
        <authorList>
            <consortium name="Pathogen Informatics"/>
        </authorList>
    </citation>
    <scope>NUCLEOTIDE SEQUENCE [LARGE SCALE GENOMIC DNA]</scope>
    <source>
        <strain evidence="2 3">Zambia</strain>
    </source>
</reference>
<evidence type="ECO:0000256" key="1">
    <source>
        <dbReference type="SAM" id="MobiDB-lite"/>
    </source>
</evidence>
<organism evidence="2 3">
    <name type="scientific">Schistosoma margrebowiei</name>
    <dbReference type="NCBI Taxonomy" id="48269"/>
    <lineage>
        <taxon>Eukaryota</taxon>
        <taxon>Metazoa</taxon>
        <taxon>Spiralia</taxon>
        <taxon>Lophotrochozoa</taxon>
        <taxon>Platyhelminthes</taxon>
        <taxon>Trematoda</taxon>
        <taxon>Digenea</taxon>
        <taxon>Strigeidida</taxon>
        <taxon>Schistosomatoidea</taxon>
        <taxon>Schistosomatidae</taxon>
        <taxon>Schistosoma</taxon>
    </lineage>
</organism>